<dbReference type="PANTHER" id="PTHR35560">
    <property type="entry name" value="BLL0132 PROTEIN"/>
    <property type="match status" value="1"/>
</dbReference>
<keyword evidence="4" id="KW-1185">Reference proteome</keyword>
<feature type="transmembrane region" description="Helical" evidence="2">
    <location>
        <begin position="699"/>
        <end position="718"/>
    </location>
</feature>
<dbReference type="EMBL" id="KV784355">
    <property type="protein sequence ID" value="OEU20316.1"/>
    <property type="molecule type" value="Genomic_DNA"/>
</dbReference>
<keyword evidence="2" id="KW-1133">Transmembrane helix</keyword>
<protein>
    <recommendedName>
        <fullName evidence="5">Alpha/beta-hydrolase</fullName>
    </recommendedName>
</protein>
<evidence type="ECO:0000313" key="4">
    <source>
        <dbReference type="Proteomes" id="UP000095751"/>
    </source>
</evidence>
<name>A0A1E7FQ89_9STRA</name>
<feature type="region of interest" description="Disordered" evidence="1">
    <location>
        <begin position="338"/>
        <end position="359"/>
    </location>
</feature>
<accession>A0A1E7FQ89</accession>
<organism evidence="3 4">
    <name type="scientific">Fragilariopsis cylindrus CCMP1102</name>
    <dbReference type="NCBI Taxonomy" id="635003"/>
    <lineage>
        <taxon>Eukaryota</taxon>
        <taxon>Sar</taxon>
        <taxon>Stramenopiles</taxon>
        <taxon>Ochrophyta</taxon>
        <taxon>Bacillariophyta</taxon>
        <taxon>Bacillariophyceae</taxon>
        <taxon>Bacillariophycidae</taxon>
        <taxon>Bacillariales</taxon>
        <taxon>Bacillariaceae</taxon>
        <taxon>Fragilariopsis</taxon>
    </lineage>
</organism>
<dbReference type="InterPro" id="IPR029058">
    <property type="entry name" value="AB_hydrolase_fold"/>
</dbReference>
<dbReference type="PANTHER" id="PTHR35560:SF3">
    <property type="entry name" value="PEPTIDASE S9 PROLYL OLIGOPEPTIDASE CATALYTIC DOMAIN-CONTAINING PROTEIN"/>
    <property type="match status" value="1"/>
</dbReference>
<keyword evidence="2" id="KW-0812">Transmembrane</keyword>
<evidence type="ECO:0000256" key="1">
    <source>
        <dbReference type="SAM" id="MobiDB-lite"/>
    </source>
</evidence>
<dbReference type="KEGG" id="fcy:FRACYDRAFT_236391"/>
<gene>
    <name evidence="3" type="ORF">FRACYDRAFT_236391</name>
</gene>
<evidence type="ECO:0008006" key="5">
    <source>
        <dbReference type="Google" id="ProtNLM"/>
    </source>
</evidence>
<evidence type="ECO:0000313" key="3">
    <source>
        <dbReference type="EMBL" id="OEU20316.1"/>
    </source>
</evidence>
<keyword evidence="2" id="KW-0472">Membrane</keyword>
<reference evidence="3 4" key="1">
    <citation type="submission" date="2016-09" db="EMBL/GenBank/DDBJ databases">
        <title>Extensive genetic diversity and differential bi-allelic expression allows diatom success in the polar Southern Ocean.</title>
        <authorList>
            <consortium name="DOE Joint Genome Institute"/>
            <person name="Mock T."/>
            <person name="Otillar R.P."/>
            <person name="Strauss J."/>
            <person name="Dupont C."/>
            <person name="Frickenhaus S."/>
            <person name="Maumus F."/>
            <person name="Mcmullan M."/>
            <person name="Sanges R."/>
            <person name="Schmutz J."/>
            <person name="Toseland A."/>
            <person name="Valas R."/>
            <person name="Veluchamy A."/>
            <person name="Ward B.J."/>
            <person name="Allen A."/>
            <person name="Barry K."/>
            <person name="Falciatore A."/>
            <person name="Ferrante M."/>
            <person name="Fortunato A.E."/>
            <person name="Gloeckner G."/>
            <person name="Gruber A."/>
            <person name="Hipkin R."/>
            <person name="Janech M."/>
            <person name="Kroth P."/>
            <person name="Leese F."/>
            <person name="Lindquist E."/>
            <person name="Lyon B.R."/>
            <person name="Martin J."/>
            <person name="Mayer C."/>
            <person name="Parker M."/>
            <person name="Quesneville H."/>
            <person name="Raymond J."/>
            <person name="Uhlig C."/>
            <person name="Valentin K.U."/>
            <person name="Worden A.Z."/>
            <person name="Armbrust E.V."/>
            <person name="Bowler C."/>
            <person name="Green B."/>
            <person name="Moulton V."/>
            <person name="Van Oosterhout C."/>
            <person name="Grigoriev I."/>
        </authorList>
    </citation>
    <scope>NUCLEOTIDE SEQUENCE [LARGE SCALE GENOMIC DNA]</scope>
    <source>
        <strain evidence="3 4">CCMP1102</strain>
    </source>
</reference>
<evidence type="ECO:0000256" key="2">
    <source>
        <dbReference type="SAM" id="Phobius"/>
    </source>
</evidence>
<feature type="region of interest" description="Disordered" evidence="1">
    <location>
        <begin position="741"/>
        <end position="770"/>
    </location>
</feature>
<sequence length="770" mass="86311">MIMSSSLLLLSRRSSSQFVVSSTNNISYVLISLFMILIINVNNDVTAVTAWKQCSLDRGGGICPDGNTCCSSTSTTSVSGTGTDVITLSSSCIPNRSKDPEDSGQCCNDTYDDLQDYNTVNNTGYHQAVTITNTTGCSYGYKCDTISFWEEGKNGEETEMTEMREVQQQVCKLIESHPKYLNAPITPRYQLCSVSSLLLNNDNEDDSLLKLHGFPIASIIDDDGAGAGADTGVDAEINVYNATYYSNMGNIIPTSPTSTSRSINSNKFNSITTILIVIHGSGRNADEYLCTIMSLLDRNKDKDKNKKDKDKNNSVLIIAPKFPVEIDLNSNLNLNLNSNSKSKRKRSKSKPIIIPKPKEPSSIDDIENVLYWSDNGPIDVKGSSHTWRYGTEAENNNKTSGISSYDIMDKIIEYVITTKQQQGDEDTNEDHYLFPNLNKISVMGHSAGGQYVQRWSLLSASSIIFGNDNDHDNDDETDHEGGTDNMNEGGSDTDETRSTRTKTTSASRGIEIRSVVANPRSYCYLDNRRMIKSNKVDSSSSYVFDVPSQNDINKCPSYNMWEWGLESGGHISSPYRDRALNNPKTKTTKEELAIRYGTRRQVYYIIGSNDTIDLKNDNCETYNTNFQGYTRNERGHHYWKSITNYFSKQKQHGKLIHQFYEVPLSPHDHTIMFQSEEGREAIFGKEEVEEVIKAPVPSLLPLFPLSVLLLLLLLIIMVHRGRNRNRISVGVVVYDRVANDDGDGDKMDQGDDYEEETEMKKIRIQQPMKK</sequence>
<proteinExistence type="predicted"/>
<dbReference type="AlphaFoldDB" id="A0A1E7FQ89"/>
<feature type="region of interest" description="Disordered" evidence="1">
    <location>
        <begin position="468"/>
        <end position="506"/>
    </location>
</feature>
<dbReference type="Proteomes" id="UP000095751">
    <property type="component" value="Unassembled WGS sequence"/>
</dbReference>
<dbReference type="InParanoid" id="A0A1E7FQ89"/>
<dbReference type="OrthoDB" id="5985073at2759"/>
<dbReference type="Gene3D" id="3.40.50.1820">
    <property type="entry name" value="alpha/beta hydrolase"/>
    <property type="match status" value="1"/>
</dbReference>